<feature type="binding site" evidence="5">
    <location>
        <position position="97"/>
    </location>
    <ligand>
        <name>NAD(+)</name>
        <dbReference type="ChEBI" id="CHEBI:57540"/>
    </ligand>
</feature>
<organism evidence="8 9">
    <name type="scientific">Christensenella minuta</name>
    <dbReference type="NCBI Taxonomy" id="626937"/>
    <lineage>
        <taxon>Bacteria</taxon>
        <taxon>Bacillati</taxon>
        <taxon>Bacillota</taxon>
        <taxon>Clostridia</taxon>
        <taxon>Christensenellales</taxon>
        <taxon>Christensenellaceae</taxon>
        <taxon>Christensenella</taxon>
    </lineage>
</organism>
<evidence type="ECO:0000256" key="3">
    <source>
        <dbReference type="ARBA" id="ARBA00023002"/>
    </source>
</evidence>
<dbReference type="PANTHER" id="PTHR48075">
    <property type="entry name" value="3-HYDROXYACYL-COA DEHYDROGENASE FAMILY PROTEIN"/>
    <property type="match status" value="1"/>
</dbReference>
<keyword evidence="3" id="KW-0560">Oxidoreductase</keyword>
<dbReference type="PATRIC" id="fig|626937.4.peg.29"/>
<dbReference type="InterPro" id="IPR036291">
    <property type="entry name" value="NAD(P)-bd_dom_sf"/>
</dbReference>
<dbReference type="Proteomes" id="UP000070366">
    <property type="component" value="Unassembled WGS sequence"/>
</dbReference>
<dbReference type="PROSITE" id="PS51257">
    <property type="entry name" value="PROKAR_LIPOPROTEIN"/>
    <property type="match status" value="1"/>
</dbReference>
<feature type="binding site" evidence="5">
    <location>
        <position position="34"/>
    </location>
    <ligand>
        <name>NAD(+)</name>
        <dbReference type="ChEBI" id="CHEBI:57540"/>
    </ligand>
</feature>
<dbReference type="AlphaFoldDB" id="A0A136Q8V2"/>
<dbReference type="OrthoDB" id="9771883at2"/>
<evidence type="ECO:0000259" key="7">
    <source>
        <dbReference type="Pfam" id="PF02737"/>
    </source>
</evidence>
<keyword evidence="9" id="KW-1185">Reference proteome</keyword>
<evidence type="ECO:0000256" key="5">
    <source>
        <dbReference type="PIRSR" id="PIRSR000105-2"/>
    </source>
</evidence>
<feature type="binding site" evidence="5">
    <location>
        <position position="119"/>
    </location>
    <ligand>
        <name>NAD(+)</name>
        <dbReference type="ChEBI" id="CHEBI:57540"/>
    </ligand>
</feature>
<reference evidence="8 9" key="1">
    <citation type="submission" date="2016-02" db="EMBL/GenBank/DDBJ databases">
        <authorList>
            <person name="Wen L."/>
            <person name="He K."/>
            <person name="Yang H."/>
        </authorList>
    </citation>
    <scope>NUCLEOTIDE SEQUENCE [LARGE SCALE GENOMIC DNA]</scope>
    <source>
        <strain evidence="8 9">DSM 22607</strain>
    </source>
</reference>
<feature type="domain" description="3-hydroxyacyl-CoA dehydrogenase C-terminal" evidence="6">
    <location>
        <begin position="187"/>
        <end position="285"/>
    </location>
</feature>
<evidence type="ECO:0000259" key="6">
    <source>
        <dbReference type="Pfam" id="PF00725"/>
    </source>
</evidence>
<dbReference type="GO" id="GO:0008691">
    <property type="term" value="F:3-hydroxybutyryl-CoA dehydrogenase activity"/>
    <property type="evidence" value="ECO:0007669"/>
    <property type="project" value="TreeGrafter"/>
</dbReference>
<feature type="site" description="Important for catalytic activity" evidence="4">
    <location>
        <position position="140"/>
    </location>
</feature>
<accession>A0A136Q8V2</accession>
<sequence length="311" mass="34473">MDKIETVAVIGAGLMGCSVAQVFAAAGKRVTLYDTNIDIDPIGKIEANIEIMIGKCAADEVYKKKVLEHIGFCSHLQKAVEGAGLIVECVFEDMRLKREVFAGLEELCGEETILATNTSVMSPTEISEGMKHKGRFIGMHFWNPAHLMPLVELVKTEETRQDVAKLCAKELERAGKKPVVCEKDVPGFIANRLQHALWREAISLVEHGIADAQTVDMALKYGPGLRLPQLAPLENADMVGLDLTLNIHSYVLRYLEDSHEPSPLLKRLAAEGKTGFKAGGHGFYDLSPEEMQQKTKELNEYLIEQTRKEKE</sequence>
<dbReference type="STRING" id="626937.HMPREF3293_00029"/>
<feature type="binding site" evidence="5">
    <location>
        <position position="92"/>
    </location>
    <ligand>
        <name>NAD(+)</name>
        <dbReference type="ChEBI" id="CHEBI:57540"/>
    </ligand>
</feature>
<feature type="binding site" evidence="5">
    <location>
        <begin position="11"/>
        <end position="16"/>
    </location>
    <ligand>
        <name>NAD(+)</name>
        <dbReference type="ChEBI" id="CHEBI:57540"/>
    </ligand>
</feature>
<feature type="domain" description="3-hydroxyacyl-CoA dehydrogenase NAD binding" evidence="7">
    <location>
        <begin position="6"/>
        <end position="184"/>
    </location>
</feature>
<evidence type="ECO:0000313" key="9">
    <source>
        <dbReference type="Proteomes" id="UP000070366"/>
    </source>
</evidence>
<protein>
    <submittedName>
        <fullName evidence="8">Putative 3-hydroxybutyryl-CoA dehydrogenase</fullName>
    </submittedName>
</protein>
<gene>
    <name evidence="8" type="ORF">HMPREF3293_00029</name>
</gene>
<dbReference type="SUPFAM" id="SSF48179">
    <property type="entry name" value="6-phosphogluconate dehydrogenase C-terminal domain-like"/>
    <property type="match status" value="1"/>
</dbReference>
<dbReference type="PIRSF" id="PIRSF000105">
    <property type="entry name" value="HCDH"/>
    <property type="match status" value="1"/>
</dbReference>
<comment type="caution">
    <text evidence="8">The sequence shown here is derived from an EMBL/GenBank/DDBJ whole genome shotgun (WGS) entry which is preliminary data.</text>
</comment>
<dbReference type="InterPro" id="IPR006176">
    <property type="entry name" value="3-OHacyl-CoA_DH_NAD-bd"/>
</dbReference>
<dbReference type="InterPro" id="IPR008927">
    <property type="entry name" value="6-PGluconate_DH-like_C_sf"/>
</dbReference>
<keyword evidence="5" id="KW-0520">NAD</keyword>
<dbReference type="PANTHER" id="PTHR48075:SF5">
    <property type="entry name" value="3-HYDROXYBUTYRYL-COA DEHYDROGENASE"/>
    <property type="match status" value="1"/>
</dbReference>
<feature type="binding site" evidence="5">
    <location>
        <position position="277"/>
    </location>
    <ligand>
        <name>NAD(+)</name>
        <dbReference type="ChEBI" id="CHEBI:57540"/>
    </ligand>
</feature>
<dbReference type="InterPro" id="IPR006108">
    <property type="entry name" value="3HC_DH_C"/>
</dbReference>
<dbReference type="Gene3D" id="3.40.50.720">
    <property type="entry name" value="NAD(P)-binding Rossmann-like Domain"/>
    <property type="match status" value="1"/>
</dbReference>
<dbReference type="InterPro" id="IPR013328">
    <property type="entry name" value="6PGD_dom2"/>
</dbReference>
<evidence type="ECO:0000256" key="1">
    <source>
        <dbReference type="ARBA" id="ARBA00005086"/>
    </source>
</evidence>
<dbReference type="GO" id="GO:0070403">
    <property type="term" value="F:NAD+ binding"/>
    <property type="evidence" value="ECO:0007669"/>
    <property type="project" value="InterPro"/>
</dbReference>
<name>A0A136Q8V2_9FIRM</name>
<dbReference type="KEGG" id="cmiu:B1H56_13330"/>
<dbReference type="GO" id="GO:0006635">
    <property type="term" value="P:fatty acid beta-oxidation"/>
    <property type="evidence" value="ECO:0007669"/>
    <property type="project" value="TreeGrafter"/>
</dbReference>
<dbReference type="SUPFAM" id="SSF51735">
    <property type="entry name" value="NAD(P)-binding Rossmann-fold domains"/>
    <property type="match status" value="1"/>
</dbReference>
<evidence type="ECO:0000256" key="2">
    <source>
        <dbReference type="ARBA" id="ARBA00009463"/>
    </source>
</evidence>
<comment type="pathway">
    <text evidence="1">Lipid metabolism; butanoate metabolism.</text>
</comment>
<dbReference type="EMBL" id="LSZW01000002">
    <property type="protein sequence ID" value="KXK67105.1"/>
    <property type="molecule type" value="Genomic_DNA"/>
</dbReference>
<evidence type="ECO:0000313" key="8">
    <source>
        <dbReference type="EMBL" id="KXK67105.1"/>
    </source>
</evidence>
<dbReference type="RefSeq" id="WP_066739564.1">
    <property type="nucleotide sequence ID" value="NZ_CABMOF010000016.1"/>
</dbReference>
<proteinExistence type="inferred from homology"/>
<comment type="similarity">
    <text evidence="2">Belongs to the 3-hydroxyacyl-CoA dehydrogenase family.</text>
</comment>
<dbReference type="Pfam" id="PF02737">
    <property type="entry name" value="3HCDH_N"/>
    <property type="match status" value="1"/>
</dbReference>
<evidence type="ECO:0000256" key="4">
    <source>
        <dbReference type="PIRSR" id="PIRSR000105-1"/>
    </source>
</evidence>
<dbReference type="Pfam" id="PF00725">
    <property type="entry name" value="3HCDH"/>
    <property type="match status" value="1"/>
</dbReference>
<dbReference type="InterPro" id="IPR022694">
    <property type="entry name" value="3-OHacyl-CoA_DH"/>
</dbReference>
<dbReference type="Gene3D" id="1.10.1040.10">
    <property type="entry name" value="N-(1-d-carboxylethyl)-l-norvaline Dehydrogenase, domain 2"/>
    <property type="match status" value="1"/>
</dbReference>
<feature type="binding site" evidence="5">
    <location>
        <position position="143"/>
    </location>
    <ligand>
        <name>NAD(+)</name>
        <dbReference type="ChEBI" id="CHEBI:57540"/>
    </ligand>
</feature>